<sequence length="95" mass="10613">MRERQKFRQFDQMKLDDSPSVYASKSQPPTLKPQPIDAIKSTNPATPMPSAVFHSFAIDNCKSYWSAENLSPFCAMVSSQSPAKPIANPNRRPSL</sequence>
<reference evidence="3" key="2">
    <citation type="submission" date="2020-10" db="UniProtKB">
        <authorList>
            <consortium name="WormBaseParasite"/>
        </authorList>
    </citation>
    <scope>IDENTIFICATION</scope>
</reference>
<reference evidence="2" key="1">
    <citation type="journal article" date="2013" name="Genetics">
        <title>The draft genome and transcriptome of Panagrellus redivivus are shaped by the harsh demands of a free-living lifestyle.</title>
        <authorList>
            <person name="Srinivasan J."/>
            <person name="Dillman A.R."/>
            <person name="Macchietto M.G."/>
            <person name="Heikkinen L."/>
            <person name="Lakso M."/>
            <person name="Fracchia K.M."/>
            <person name="Antoshechkin I."/>
            <person name="Mortazavi A."/>
            <person name="Wong G."/>
            <person name="Sternberg P.W."/>
        </authorList>
    </citation>
    <scope>NUCLEOTIDE SEQUENCE [LARGE SCALE GENOMIC DNA]</scope>
    <source>
        <strain evidence="2">MT8872</strain>
    </source>
</reference>
<dbReference type="Proteomes" id="UP000492821">
    <property type="component" value="Unassembled WGS sequence"/>
</dbReference>
<accession>A0A7E4UNM4</accession>
<protein>
    <submittedName>
        <fullName evidence="3">Uncharacterized protein</fullName>
    </submittedName>
</protein>
<organism evidence="2 3">
    <name type="scientific">Panagrellus redivivus</name>
    <name type="common">Microworm</name>
    <dbReference type="NCBI Taxonomy" id="6233"/>
    <lineage>
        <taxon>Eukaryota</taxon>
        <taxon>Metazoa</taxon>
        <taxon>Ecdysozoa</taxon>
        <taxon>Nematoda</taxon>
        <taxon>Chromadorea</taxon>
        <taxon>Rhabditida</taxon>
        <taxon>Tylenchina</taxon>
        <taxon>Panagrolaimomorpha</taxon>
        <taxon>Panagrolaimoidea</taxon>
        <taxon>Panagrolaimidae</taxon>
        <taxon>Panagrellus</taxon>
    </lineage>
</organism>
<evidence type="ECO:0000313" key="2">
    <source>
        <dbReference type="Proteomes" id="UP000492821"/>
    </source>
</evidence>
<feature type="region of interest" description="Disordered" evidence="1">
    <location>
        <begin position="1"/>
        <end position="43"/>
    </location>
</feature>
<name>A0A7E4UNM4_PANRE</name>
<dbReference type="AlphaFoldDB" id="A0A7E4UNM4"/>
<dbReference type="WBParaSite" id="Pan_g10925.t1">
    <property type="protein sequence ID" value="Pan_g10925.t1"/>
    <property type="gene ID" value="Pan_g10925"/>
</dbReference>
<feature type="compositionally biased region" description="Basic and acidic residues" evidence="1">
    <location>
        <begin position="1"/>
        <end position="17"/>
    </location>
</feature>
<evidence type="ECO:0000256" key="1">
    <source>
        <dbReference type="SAM" id="MobiDB-lite"/>
    </source>
</evidence>
<keyword evidence="2" id="KW-1185">Reference proteome</keyword>
<evidence type="ECO:0000313" key="3">
    <source>
        <dbReference type="WBParaSite" id="Pan_g10925.t1"/>
    </source>
</evidence>
<proteinExistence type="predicted"/>